<evidence type="ECO:0000256" key="1">
    <source>
        <dbReference type="SAM" id="MobiDB-lite"/>
    </source>
</evidence>
<comment type="caution">
    <text evidence="2">The sequence shown here is derived from an EMBL/GenBank/DDBJ whole genome shotgun (WGS) entry which is preliminary data.</text>
</comment>
<dbReference type="AlphaFoldDB" id="A0A401GC25"/>
<protein>
    <submittedName>
        <fullName evidence="2">Uncharacterized protein</fullName>
    </submittedName>
</protein>
<organism evidence="2 3">
    <name type="scientific">Sparassis crispa</name>
    <dbReference type="NCBI Taxonomy" id="139825"/>
    <lineage>
        <taxon>Eukaryota</taxon>
        <taxon>Fungi</taxon>
        <taxon>Dikarya</taxon>
        <taxon>Basidiomycota</taxon>
        <taxon>Agaricomycotina</taxon>
        <taxon>Agaricomycetes</taxon>
        <taxon>Polyporales</taxon>
        <taxon>Sparassidaceae</taxon>
        <taxon>Sparassis</taxon>
    </lineage>
</organism>
<dbReference type="Proteomes" id="UP000287166">
    <property type="component" value="Unassembled WGS sequence"/>
</dbReference>
<name>A0A401GC25_9APHY</name>
<evidence type="ECO:0000313" key="3">
    <source>
        <dbReference type="Proteomes" id="UP000287166"/>
    </source>
</evidence>
<dbReference type="OrthoDB" id="3363734at2759"/>
<dbReference type="EMBL" id="BFAD01000002">
    <property type="protein sequence ID" value="GBE79724.1"/>
    <property type="molecule type" value="Genomic_DNA"/>
</dbReference>
<gene>
    <name evidence="2" type="ORF">SCP_0209250</name>
</gene>
<reference evidence="2 3" key="1">
    <citation type="journal article" date="2018" name="Sci. Rep.">
        <title>Genome sequence of the cauliflower mushroom Sparassis crispa (Hanabiratake) and its association with beneficial usage.</title>
        <authorList>
            <person name="Kiyama R."/>
            <person name="Furutani Y."/>
            <person name="Kawaguchi K."/>
            <person name="Nakanishi T."/>
        </authorList>
    </citation>
    <scope>NUCLEOTIDE SEQUENCE [LARGE SCALE GENOMIC DNA]</scope>
</reference>
<feature type="region of interest" description="Disordered" evidence="1">
    <location>
        <begin position="1"/>
        <end position="66"/>
    </location>
</feature>
<evidence type="ECO:0000313" key="2">
    <source>
        <dbReference type="EMBL" id="GBE79724.1"/>
    </source>
</evidence>
<dbReference type="InParanoid" id="A0A401GC25"/>
<keyword evidence="3" id="KW-1185">Reference proteome</keyword>
<sequence>MIQTQRSLKSPSPPRPSPAEGRVPVSPPVSPKTRRPSIGPRFRFPLASSKPTKPMHISDSKPTKAIHISDPVLKDVCDFQRNRPLGSGATIVQSPQEAWAHVLVQF</sequence>
<dbReference type="GeneID" id="38776641"/>
<accession>A0A401GC25</accession>
<dbReference type="RefSeq" id="XP_027610637.1">
    <property type="nucleotide sequence ID" value="XM_027754836.1"/>
</dbReference>
<proteinExistence type="predicted"/>